<organism evidence="2 3">
    <name type="scientific">Orbilia javanica</name>
    <dbReference type="NCBI Taxonomy" id="47235"/>
    <lineage>
        <taxon>Eukaryota</taxon>
        <taxon>Fungi</taxon>
        <taxon>Dikarya</taxon>
        <taxon>Ascomycota</taxon>
        <taxon>Pezizomycotina</taxon>
        <taxon>Orbiliomycetes</taxon>
        <taxon>Orbiliales</taxon>
        <taxon>Orbiliaceae</taxon>
        <taxon>Orbilia</taxon>
    </lineage>
</organism>
<feature type="signal peptide" evidence="1">
    <location>
        <begin position="1"/>
        <end position="20"/>
    </location>
</feature>
<evidence type="ECO:0000313" key="3">
    <source>
        <dbReference type="Proteomes" id="UP001313282"/>
    </source>
</evidence>
<evidence type="ECO:0000313" key="2">
    <source>
        <dbReference type="EMBL" id="KAK6347989.1"/>
    </source>
</evidence>
<keyword evidence="1" id="KW-0732">Signal</keyword>
<sequence length="156" mass="17978">MRVIFNLFLIFLALLAPSIAYGPFEVRKFEYYVSLSPSRTSYSIFTFYDGTSGISTECKYRSSRSYNVDETPSPLPTNFTVCDNKDVKWKYQVEGQIIYVEFGYYEAAIDYEHEPVWVRILANGTVIPTGCSDYGYSGYLCTPRETRYLTDFVVVI</sequence>
<proteinExistence type="predicted"/>
<protein>
    <submittedName>
        <fullName evidence="2">Uncharacterized protein</fullName>
    </submittedName>
</protein>
<feature type="chain" id="PRO_5042859988" evidence="1">
    <location>
        <begin position="21"/>
        <end position="156"/>
    </location>
</feature>
<name>A0AAN8MSG6_9PEZI</name>
<comment type="caution">
    <text evidence="2">The sequence shown here is derived from an EMBL/GenBank/DDBJ whole genome shotgun (WGS) entry which is preliminary data.</text>
</comment>
<gene>
    <name evidence="2" type="ORF">TWF718_005809</name>
</gene>
<dbReference type="AlphaFoldDB" id="A0AAN8MSG6"/>
<reference evidence="2 3" key="1">
    <citation type="submission" date="2019-10" db="EMBL/GenBank/DDBJ databases">
        <authorList>
            <person name="Palmer J.M."/>
        </authorList>
    </citation>
    <scope>NUCLEOTIDE SEQUENCE [LARGE SCALE GENOMIC DNA]</scope>
    <source>
        <strain evidence="2 3">TWF718</strain>
    </source>
</reference>
<dbReference type="Proteomes" id="UP001313282">
    <property type="component" value="Unassembled WGS sequence"/>
</dbReference>
<keyword evidence="3" id="KW-1185">Reference proteome</keyword>
<dbReference type="EMBL" id="JAVHNR010000003">
    <property type="protein sequence ID" value="KAK6347989.1"/>
    <property type="molecule type" value="Genomic_DNA"/>
</dbReference>
<evidence type="ECO:0000256" key="1">
    <source>
        <dbReference type="SAM" id="SignalP"/>
    </source>
</evidence>
<accession>A0AAN8MSG6</accession>